<dbReference type="PANTHER" id="PTHR33908:SF11">
    <property type="entry name" value="MEMBRANE PROTEIN"/>
    <property type="match status" value="1"/>
</dbReference>
<keyword evidence="5 8" id="KW-0812">Transmembrane</keyword>
<dbReference type="EMBL" id="CP040896">
    <property type="protein sequence ID" value="QDA60331.1"/>
    <property type="molecule type" value="Genomic_DNA"/>
</dbReference>
<feature type="transmembrane region" description="Helical" evidence="8">
    <location>
        <begin position="109"/>
        <end position="129"/>
    </location>
</feature>
<evidence type="ECO:0000256" key="2">
    <source>
        <dbReference type="ARBA" id="ARBA00022475"/>
    </source>
</evidence>
<evidence type="ECO:0000256" key="7">
    <source>
        <dbReference type="ARBA" id="ARBA00023136"/>
    </source>
</evidence>
<dbReference type="InterPro" id="IPR038731">
    <property type="entry name" value="RgtA/B/C-like"/>
</dbReference>
<comment type="subcellular location">
    <subcellularLocation>
        <location evidence="1">Cell membrane</location>
        <topology evidence="1">Multi-pass membrane protein</topology>
    </subcellularLocation>
</comment>
<evidence type="ECO:0000256" key="3">
    <source>
        <dbReference type="ARBA" id="ARBA00022676"/>
    </source>
</evidence>
<dbReference type="OrthoDB" id="9813729at2"/>
<feature type="transmembrane region" description="Helical" evidence="8">
    <location>
        <begin position="201"/>
        <end position="220"/>
    </location>
</feature>
<feature type="transmembrane region" description="Helical" evidence="8">
    <location>
        <begin position="12"/>
        <end position="33"/>
    </location>
</feature>
<evidence type="ECO:0000259" key="9">
    <source>
        <dbReference type="Pfam" id="PF13231"/>
    </source>
</evidence>
<evidence type="ECO:0000256" key="5">
    <source>
        <dbReference type="ARBA" id="ARBA00022692"/>
    </source>
</evidence>
<dbReference type="AlphaFoldDB" id="A0A5B7ZYP7"/>
<feature type="transmembrane region" description="Helical" evidence="8">
    <location>
        <begin position="77"/>
        <end position="97"/>
    </location>
</feature>
<feature type="transmembrane region" description="Helical" evidence="8">
    <location>
        <begin position="333"/>
        <end position="350"/>
    </location>
</feature>
<reference evidence="10 11" key="1">
    <citation type="submission" date="2019-06" db="EMBL/GenBank/DDBJ databases">
        <authorList>
            <person name="Srinivasan S."/>
        </authorList>
    </citation>
    <scope>NUCLEOTIDE SEQUENCE [LARGE SCALE GENOMIC DNA]</scope>
    <source>
        <strain evidence="10 11">17J68-5</strain>
    </source>
</reference>
<evidence type="ECO:0000256" key="4">
    <source>
        <dbReference type="ARBA" id="ARBA00022679"/>
    </source>
</evidence>
<proteinExistence type="predicted"/>
<dbReference type="GO" id="GO:0016763">
    <property type="term" value="F:pentosyltransferase activity"/>
    <property type="evidence" value="ECO:0007669"/>
    <property type="project" value="TreeGrafter"/>
</dbReference>
<name>A0A5B7ZYP7_9BACT</name>
<feature type="transmembrane region" description="Helical" evidence="8">
    <location>
        <begin position="302"/>
        <end position="321"/>
    </location>
</feature>
<dbReference type="PANTHER" id="PTHR33908">
    <property type="entry name" value="MANNOSYLTRANSFERASE YKCB-RELATED"/>
    <property type="match status" value="1"/>
</dbReference>
<keyword evidence="11" id="KW-1185">Reference proteome</keyword>
<keyword evidence="2" id="KW-1003">Cell membrane</keyword>
<keyword evidence="7 8" id="KW-0472">Membrane</keyword>
<dbReference type="Pfam" id="PF13231">
    <property type="entry name" value="PMT_2"/>
    <property type="match status" value="1"/>
</dbReference>
<dbReference type="Proteomes" id="UP000305398">
    <property type="component" value="Chromosome"/>
</dbReference>
<protein>
    <submittedName>
        <fullName evidence="10">Glycosyltransferase family 39 protein</fullName>
    </submittedName>
</protein>
<feature type="domain" description="Glycosyltransferase RgtA/B/C/D-like" evidence="9">
    <location>
        <begin position="60"/>
        <end position="218"/>
    </location>
</feature>
<sequence length="529" mass="59834">MKFAEMPRSLPVVGSRLPVLFAVVKFATGFLSINPAYELHRDEYLYLNYGRHLAWGYLEVPPLLAAQSWVTLALGGGYFWVKFWPLLWGSLTVYVVVRLAQRLGGNTWAQLLAGCCFLFSAFSRLHLLYQPNAFEVFGFTLTTYLLVRLVQPDARPRHLYALGITLGLAVLNKYTTFFFVAALLPALFLTPLRRLLTTRSFWLAAGLGLLVCGPNLWWQVSHGLPFRHHMALLRESQLVHVSLADFWKDQLLMCFPALIVWVPGLWAALRGRPAPEARCVGILYVAGLLILSVLHGKSYYALGYYPALFSVGAVWWQATLARRPRLEWMLRPVLLAIPFLLLLPGFPYFLPAFSPSEMERLGHVPFYQKSGATRWEDGQLHPLPQDYADMLGWQELADKAWLAYQALPDSTRAATLIKCDNYGQAGAINYYNRHRAMPAATSFNGSYATWFPDPPARPYRHLLLVGEGYPHDLIPYFQSFRKVGEITNPYAREKGTTIYLGTSPSAALLDRVQRERQQALAAWQGGFGK</sequence>
<accession>A0A5B7ZYP7</accession>
<dbReference type="GO" id="GO:0005886">
    <property type="term" value="C:plasma membrane"/>
    <property type="evidence" value="ECO:0007669"/>
    <property type="project" value="UniProtKB-SubCell"/>
</dbReference>
<evidence type="ECO:0000313" key="11">
    <source>
        <dbReference type="Proteomes" id="UP000305398"/>
    </source>
</evidence>
<feature type="transmembrane region" description="Helical" evidence="8">
    <location>
        <begin position="159"/>
        <end position="189"/>
    </location>
</feature>
<gene>
    <name evidence="10" type="ORF">FHG12_09525</name>
</gene>
<evidence type="ECO:0000256" key="1">
    <source>
        <dbReference type="ARBA" id="ARBA00004651"/>
    </source>
</evidence>
<organism evidence="10 11">
    <name type="scientific">Hymenobacter jejuensis</name>
    <dbReference type="NCBI Taxonomy" id="2502781"/>
    <lineage>
        <taxon>Bacteria</taxon>
        <taxon>Pseudomonadati</taxon>
        <taxon>Bacteroidota</taxon>
        <taxon>Cytophagia</taxon>
        <taxon>Cytophagales</taxon>
        <taxon>Hymenobacteraceae</taxon>
        <taxon>Hymenobacter</taxon>
    </lineage>
</organism>
<dbReference type="KEGG" id="hyj:FHG12_09525"/>
<feature type="transmembrane region" description="Helical" evidence="8">
    <location>
        <begin position="250"/>
        <end position="269"/>
    </location>
</feature>
<keyword evidence="3" id="KW-0328">Glycosyltransferase</keyword>
<feature type="transmembrane region" description="Helical" evidence="8">
    <location>
        <begin position="276"/>
        <end position="296"/>
    </location>
</feature>
<evidence type="ECO:0000256" key="8">
    <source>
        <dbReference type="SAM" id="Phobius"/>
    </source>
</evidence>
<keyword evidence="4 10" id="KW-0808">Transferase</keyword>
<evidence type="ECO:0000256" key="6">
    <source>
        <dbReference type="ARBA" id="ARBA00022989"/>
    </source>
</evidence>
<evidence type="ECO:0000313" key="10">
    <source>
        <dbReference type="EMBL" id="QDA60331.1"/>
    </source>
</evidence>
<dbReference type="GO" id="GO:0009103">
    <property type="term" value="P:lipopolysaccharide biosynthetic process"/>
    <property type="evidence" value="ECO:0007669"/>
    <property type="project" value="UniProtKB-ARBA"/>
</dbReference>
<dbReference type="InterPro" id="IPR050297">
    <property type="entry name" value="LipidA_mod_glycosyltrf_83"/>
</dbReference>
<keyword evidence="6 8" id="KW-1133">Transmembrane helix</keyword>